<comment type="caution">
    <text evidence="1">The sequence shown here is derived from an EMBL/GenBank/DDBJ whole genome shotgun (WGS) entry which is preliminary data.</text>
</comment>
<name>A0ABD4ECW5_STALU</name>
<dbReference type="EMBL" id="LRQI01000092">
    <property type="protein sequence ID" value="KXA36347.1"/>
    <property type="molecule type" value="Genomic_DNA"/>
</dbReference>
<dbReference type="InterPro" id="IPR029058">
    <property type="entry name" value="AB_hydrolase_fold"/>
</dbReference>
<organism evidence="1 2">
    <name type="scientific">Staphylococcus lugdunensis</name>
    <dbReference type="NCBI Taxonomy" id="28035"/>
    <lineage>
        <taxon>Bacteria</taxon>
        <taxon>Bacillati</taxon>
        <taxon>Bacillota</taxon>
        <taxon>Bacilli</taxon>
        <taxon>Bacillales</taxon>
        <taxon>Staphylococcaceae</taxon>
        <taxon>Staphylococcus</taxon>
    </lineage>
</organism>
<dbReference type="InterPro" id="IPR000801">
    <property type="entry name" value="Esterase-like"/>
</dbReference>
<reference evidence="1 2" key="1">
    <citation type="submission" date="2016-01" db="EMBL/GenBank/DDBJ databases">
        <authorList>
            <person name="Mitreva M."/>
            <person name="Pepin K.H."/>
            <person name="Mihindukulasuriya K.A."/>
            <person name="Fulton R."/>
            <person name="Fronick C."/>
            <person name="O'Laughlin M."/>
            <person name="Miner T."/>
            <person name="Herter B."/>
            <person name="Rosa B.A."/>
            <person name="Cordes M."/>
            <person name="Tomlinson C."/>
            <person name="Wollam A."/>
            <person name="Palsikar V.B."/>
            <person name="Mardis E.R."/>
            <person name="Wilson R.K."/>
        </authorList>
    </citation>
    <scope>NUCLEOTIDE SEQUENCE [LARGE SCALE GENOMIC DNA]</scope>
    <source>
        <strain evidence="1 2">MJR7738</strain>
    </source>
</reference>
<dbReference type="AlphaFoldDB" id="A0ABD4ECW5"/>
<accession>A0ABD4ECW5</accession>
<dbReference type="PANTHER" id="PTHR48098:SF1">
    <property type="entry name" value="DIACYLGLYCEROL ACYLTRANSFERASE_MYCOLYLTRANSFERASE AG85A"/>
    <property type="match status" value="1"/>
</dbReference>
<dbReference type="SUPFAM" id="SSF53474">
    <property type="entry name" value="alpha/beta-Hydrolases"/>
    <property type="match status" value="1"/>
</dbReference>
<dbReference type="Pfam" id="PF00756">
    <property type="entry name" value="Esterase"/>
    <property type="match status" value="1"/>
</dbReference>
<dbReference type="InterPro" id="IPR050583">
    <property type="entry name" value="Mycobacterial_A85_antigen"/>
</dbReference>
<protein>
    <submittedName>
        <fullName evidence="1">Esterase</fullName>
    </submittedName>
</protein>
<sequence length="260" mass="29749">MRGMNIKMAYITLNYQSPTIGMNQNLTVILPEDTSFFKSDGIAKPLKTVMLLHGLSSDATSYMRFTSIERYAESHQLAIIMPNADHSAYANMAYGHRYYDYILEVYHYVHQIFPLSTRREDNFIAGHSMGGYGTMKFALTQSHLFSKAAPMSAVFQAQTLIDLEWTDYHPQAITGEHTNVKGTNLDTYHLVDAAVAREETLPELFIQCGTEDFLYQDNLTFIDYLADKQIPYRFEPSPGAHDYTYWDKSIARALAWFVND</sequence>
<dbReference type="PANTHER" id="PTHR48098">
    <property type="entry name" value="ENTEROCHELIN ESTERASE-RELATED"/>
    <property type="match status" value="1"/>
</dbReference>
<evidence type="ECO:0000313" key="1">
    <source>
        <dbReference type="EMBL" id="KXA36347.1"/>
    </source>
</evidence>
<proteinExistence type="predicted"/>
<dbReference type="Proteomes" id="UP000070063">
    <property type="component" value="Unassembled WGS sequence"/>
</dbReference>
<evidence type="ECO:0000313" key="2">
    <source>
        <dbReference type="Proteomes" id="UP000070063"/>
    </source>
</evidence>
<gene>
    <name evidence="1" type="ORF">HMPREF3225_02322</name>
</gene>
<dbReference type="Gene3D" id="3.40.50.1820">
    <property type="entry name" value="alpha/beta hydrolase"/>
    <property type="match status" value="1"/>
</dbReference>